<proteinExistence type="predicted"/>
<dbReference type="Gene3D" id="3.30.1360.120">
    <property type="entry name" value="Probable tRNA modification gtpase trme, domain 1"/>
    <property type="match status" value="1"/>
</dbReference>
<dbReference type="Gene3D" id="3.30.70.1520">
    <property type="entry name" value="Heterotetrameric sarcosine oxidase"/>
    <property type="match status" value="1"/>
</dbReference>
<dbReference type="GO" id="GO:1901053">
    <property type="term" value="P:sarcosine catabolic process"/>
    <property type="evidence" value="ECO:0007669"/>
    <property type="project" value="InterPro"/>
</dbReference>
<evidence type="ECO:0000313" key="2">
    <source>
        <dbReference type="Proteomes" id="UP000319516"/>
    </source>
</evidence>
<organism evidence="1 2">
    <name type="scientific">Ornithinicoccus hortensis</name>
    <dbReference type="NCBI Taxonomy" id="82346"/>
    <lineage>
        <taxon>Bacteria</taxon>
        <taxon>Bacillati</taxon>
        <taxon>Actinomycetota</taxon>
        <taxon>Actinomycetes</taxon>
        <taxon>Micrococcales</taxon>
        <taxon>Intrasporangiaceae</taxon>
        <taxon>Ornithinicoccus</taxon>
    </lineage>
</organism>
<dbReference type="SUPFAM" id="SSF103025">
    <property type="entry name" value="Folate-binding domain"/>
    <property type="match status" value="1"/>
</dbReference>
<accession>A0A542YM05</accession>
<comment type="caution">
    <text evidence="1">The sequence shown here is derived from an EMBL/GenBank/DDBJ whole genome shotgun (WGS) entry which is preliminary data.</text>
</comment>
<dbReference type="InterPro" id="IPR027266">
    <property type="entry name" value="TrmE/GcvT-like"/>
</dbReference>
<name>A0A542YM05_9MICO</name>
<dbReference type="GO" id="GO:0008115">
    <property type="term" value="F:sarcosine oxidase activity"/>
    <property type="evidence" value="ECO:0007669"/>
    <property type="project" value="InterPro"/>
</dbReference>
<dbReference type="RefSeq" id="WP_141783387.1">
    <property type="nucleotide sequence ID" value="NZ_BAAAIK010000008.1"/>
</dbReference>
<dbReference type="EMBL" id="VFOP01000001">
    <property type="protein sequence ID" value="TQL49081.1"/>
    <property type="molecule type" value="Genomic_DNA"/>
</dbReference>
<keyword evidence="2" id="KW-1185">Reference proteome</keyword>
<dbReference type="AlphaFoldDB" id="A0A542YM05"/>
<dbReference type="OrthoDB" id="9814782at2"/>
<dbReference type="Proteomes" id="UP000319516">
    <property type="component" value="Unassembled WGS sequence"/>
</dbReference>
<dbReference type="InterPro" id="IPR006280">
    <property type="entry name" value="SoxG_het"/>
</dbReference>
<gene>
    <name evidence="1" type="ORF">FB467_0146</name>
</gene>
<reference evidence="1 2" key="1">
    <citation type="submission" date="2019-06" db="EMBL/GenBank/DDBJ databases">
        <title>Sequencing the genomes of 1000 actinobacteria strains.</title>
        <authorList>
            <person name="Klenk H.-P."/>
        </authorList>
    </citation>
    <scope>NUCLEOTIDE SEQUENCE [LARGE SCALE GENOMIC DNA]</scope>
    <source>
        <strain evidence="1 2">DSM 12335</strain>
    </source>
</reference>
<dbReference type="InterPro" id="IPR007375">
    <property type="entry name" value="SoxG"/>
</dbReference>
<protein>
    <submittedName>
        <fullName evidence="1">Sarcosine oxidase subunit gamma</fullName>
    </submittedName>
</protein>
<dbReference type="NCBIfam" id="TIGR01375">
    <property type="entry name" value="soxG"/>
    <property type="match status" value="1"/>
</dbReference>
<dbReference type="Pfam" id="PF04268">
    <property type="entry name" value="SoxG"/>
    <property type="match status" value="1"/>
</dbReference>
<evidence type="ECO:0000313" key="1">
    <source>
        <dbReference type="EMBL" id="TQL49081.1"/>
    </source>
</evidence>
<sequence length="213" mass="22551">MADTRTAQQSTTPTQADVLALRRSPAHDLATALEEGSSPAVGLREVPFLTQVTLRAEPDGPGGAALEDALGTDLPRAVGEVTSGPDGLSVLWLAPDEFLAIAPDEAESGVLTTAYADRLATALGEHRGQVVDVSANRTTFELTGPAARSVLDKSVRLDLHPREFPVGRAVATQLGSTPAVVWRTGEESWRLLVRSSFATHVGSWLLDGMREYG</sequence>